<protein>
    <submittedName>
        <fullName evidence="2">Uncharacterized protein</fullName>
    </submittedName>
</protein>
<proteinExistence type="predicted"/>
<evidence type="ECO:0000313" key="2">
    <source>
        <dbReference type="EMBL" id="OIW24228.1"/>
    </source>
</evidence>
<feature type="region of interest" description="Disordered" evidence="1">
    <location>
        <begin position="170"/>
        <end position="217"/>
    </location>
</feature>
<accession>A0A1J7J512</accession>
<gene>
    <name evidence="2" type="ORF">CONLIGDRAFT_636952</name>
</gene>
<dbReference type="InParanoid" id="A0A1J7J512"/>
<organism evidence="2 3">
    <name type="scientific">Coniochaeta ligniaria NRRL 30616</name>
    <dbReference type="NCBI Taxonomy" id="1408157"/>
    <lineage>
        <taxon>Eukaryota</taxon>
        <taxon>Fungi</taxon>
        <taxon>Dikarya</taxon>
        <taxon>Ascomycota</taxon>
        <taxon>Pezizomycotina</taxon>
        <taxon>Sordariomycetes</taxon>
        <taxon>Sordariomycetidae</taxon>
        <taxon>Coniochaetales</taxon>
        <taxon>Coniochaetaceae</taxon>
        <taxon>Coniochaeta</taxon>
    </lineage>
</organism>
<reference evidence="2 3" key="1">
    <citation type="submission" date="2016-10" db="EMBL/GenBank/DDBJ databases">
        <title>Draft genome sequence of Coniochaeta ligniaria NRRL30616, a lignocellulolytic fungus for bioabatement of inhibitors in plant biomass hydrolysates.</title>
        <authorList>
            <consortium name="DOE Joint Genome Institute"/>
            <person name="Jimenez D.J."/>
            <person name="Hector R.E."/>
            <person name="Riley R."/>
            <person name="Sun H."/>
            <person name="Grigoriev I.V."/>
            <person name="Van Elsas J.D."/>
            <person name="Nichols N.N."/>
        </authorList>
    </citation>
    <scope>NUCLEOTIDE SEQUENCE [LARGE SCALE GENOMIC DNA]</scope>
    <source>
        <strain evidence="2 3">NRRL 30616</strain>
    </source>
</reference>
<sequence length="333" mass="36956">MCKSNTPERVCNKTLAQLLHSKYQHIAWCAHTNRKIHQIISAHKLTPGTIETQMYRDSRDSNNTEGQHNILDHICREVHCSFPDNPLFAKVVHPRLVRHIQNVMVRLDREDVIVIYKMAGGAGKGVYWPAYTRHWARDDWDASPGGTVEGLGGDKRGVLIGIELGGPIPEWLDEGDGVGGGGRAPEPAPRRSDRQRNTRQMLGSRPQYSHSTDGTMNTDGIASVASAFTLSSSATTTTSSNTRSAASVQSMRGQSAPGREQQTWQQVPVEVQSQRYPRPSTIQMLPASLDVQPQQQLRPQQTHRAPPGQGVSKSAKRRQAKKLWRLRHGSYGP</sequence>
<dbReference type="AlphaFoldDB" id="A0A1J7J512"/>
<feature type="compositionally biased region" description="Polar residues" evidence="1">
    <location>
        <begin position="198"/>
        <end position="217"/>
    </location>
</feature>
<evidence type="ECO:0000256" key="1">
    <source>
        <dbReference type="SAM" id="MobiDB-lite"/>
    </source>
</evidence>
<feature type="non-terminal residue" evidence="2">
    <location>
        <position position="333"/>
    </location>
</feature>
<feature type="compositionally biased region" description="Low complexity" evidence="1">
    <location>
        <begin position="232"/>
        <end position="247"/>
    </location>
</feature>
<dbReference type="Proteomes" id="UP000182658">
    <property type="component" value="Unassembled WGS sequence"/>
</dbReference>
<keyword evidence="3" id="KW-1185">Reference proteome</keyword>
<evidence type="ECO:0000313" key="3">
    <source>
        <dbReference type="Proteomes" id="UP000182658"/>
    </source>
</evidence>
<feature type="region of interest" description="Disordered" evidence="1">
    <location>
        <begin position="232"/>
        <end position="268"/>
    </location>
</feature>
<feature type="compositionally biased region" description="Basic residues" evidence="1">
    <location>
        <begin position="314"/>
        <end position="333"/>
    </location>
</feature>
<feature type="region of interest" description="Disordered" evidence="1">
    <location>
        <begin position="287"/>
        <end position="333"/>
    </location>
</feature>
<name>A0A1J7J512_9PEZI</name>
<dbReference type="EMBL" id="KV875104">
    <property type="protein sequence ID" value="OIW24228.1"/>
    <property type="molecule type" value="Genomic_DNA"/>
</dbReference>
<dbReference type="OrthoDB" id="4838893at2759"/>